<dbReference type="Pfam" id="PF00392">
    <property type="entry name" value="GntR"/>
    <property type="match status" value="1"/>
</dbReference>
<sequence>MVIGVVIGPESDAMSIIDRANDRPVAQRSAGGVAPLVRSGEVSAEVLAARLGRWTQGEGTLAARLSDGVAALISGGELRAGDRLPAERGFAAASAVSRGTVVAAYADLAERGLVDRRQGSGTRVAGVATPAIASAQRPGRGEALFSASPNAIDLLRTVPQLSDLAVQLIREHRPRLELALLPETDPAGLPALRELIAEMYCAEGTPTTREQILVTHGAQQAISLVINALVSPGDVVLAEEVTWPGVTDSVGLRGGVVHGIPMGHDGLDVDALEVAIARLRPVAIALNPHHQNPTGTRLPAAARHRVAELAAQYGVPVIEDRVVAGISFDGVVPPTLAAERADAPIIVVESVSKWAWAGLRIGWLRADPVLVRRLRAARQLADQSTSVPGQLLALDLLGKAVDLRTATSRIHGERLTLVRSLLAEHLPDWRWIEPRGGLSLWAALPVGSAGAFSRIAAVHGVSIAGSAAFAASVLPDDHIRIPFTAPDDVLTEGVRRLGVAWREYRDALSDRS</sequence>
<dbReference type="Gene3D" id="1.10.10.10">
    <property type="entry name" value="Winged helix-like DNA-binding domain superfamily/Winged helix DNA-binding domain"/>
    <property type="match status" value="1"/>
</dbReference>
<dbReference type="Gene3D" id="3.40.640.10">
    <property type="entry name" value="Type I PLP-dependent aspartate aminotransferase-like (Major domain)"/>
    <property type="match status" value="1"/>
</dbReference>
<gene>
    <name evidence="7" type="ORF">QE375_002594</name>
</gene>
<dbReference type="InterPro" id="IPR015424">
    <property type="entry name" value="PyrdxlP-dep_Trfase"/>
</dbReference>
<dbReference type="InterPro" id="IPR000524">
    <property type="entry name" value="Tscrpt_reg_HTH_GntR"/>
</dbReference>
<dbReference type="SUPFAM" id="SSF53383">
    <property type="entry name" value="PLP-dependent transferases"/>
    <property type="match status" value="1"/>
</dbReference>
<reference evidence="7 8" key="1">
    <citation type="submission" date="2023-08" db="EMBL/GenBank/DDBJ databases">
        <title>Functional and genomic diversity of the sorghum phyllosphere microbiome.</title>
        <authorList>
            <person name="Shade A."/>
        </authorList>
    </citation>
    <scope>NUCLEOTIDE SEQUENCE [LARGE SCALE GENOMIC DNA]</scope>
    <source>
        <strain evidence="7 8">SORGH_AS_0445</strain>
    </source>
</reference>
<keyword evidence="3" id="KW-0805">Transcription regulation</keyword>
<protein>
    <submittedName>
        <fullName evidence="7">DNA-binding transcriptional MocR family regulator</fullName>
    </submittedName>
</protein>
<keyword evidence="4 7" id="KW-0238">DNA-binding</keyword>
<dbReference type="PANTHER" id="PTHR46577">
    <property type="entry name" value="HTH-TYPE TRANSCRIPTIONAL REGULATORY PROTEIN GABR"/>
    <property type="match status" value="1"/>
</dbReference>
<dbReference type="InterPro" id="IPR004839">
    <property type="entry name" value="Aminotransferase_I/II_large"/>
</dbReference>
<comment type="similarity">
    <text evidence="1">In the C-terminal section; belongs to the class-I pyridoxal-phosphate-dependent aminotransferase family.</text>
</comment>
<evidence type="ECO:0000256" key="1">
    <source>
        <dbReference type="ARBA" id="ARBA00005384"/>
    </source>
</evidence>
<dbReference type="CDD" id="cd07377">
    <property type="entry name" value="WHTH_GntR"/>
    <property type="match status" value="1"/>
</dbReference>
<evidence type="ECO:0000256" key="4">
    <source>
        <dbReference type="ARBA" id="ARBA00023125"/>
    </source>
</evidence>
<dbReference type="PROSITE" id="PS50949">
    <property type="entry name" value="HTH_GNTR"/>
    <property type="match status" value="1"/>
</dbReference>
<dbReference type="InterPro" id="IPR051446">
    <property type="entry name" value="HTH_trans_reg/aminotransferase"/>
</dbReference>
<name>A0ABU1HVB8_9MICO</name>
<organism evidence="7 8">
    <name type="scientific">Microbacterium foliorum</name>
    <dbReference type="NCBI Taxonomy" id="104336"/>
    <lineage>
        <taxon>Bacteria</taxon>
        <taxon>Bacillati</taxon>
        <taxon>Actinomycetota</taxon>
        <taxon>Actinomycetes</taxon>
        <taxon>Micrococcales</taxon>
        <taxon>Microbacteriaceae</taxon>
        <taxon>Microbacterium</taxon>
    </lineage>
</organism>
<evidence type="ECO:0000256" key="2">
    <source>
        <dbReference type="ARBA" id="ARBA00022898"/>
    </source>
</evidence>
<dbReference type="InterPro" id="IPR015421">
    <property type="entry name" value="PyrdxlP-dep_Trfase_major"/>
</dbReference>
<dbReference type="InterPro" id="IPR015422">
    <property type="entry name" value="PyrdxlP-dep_Trfase_small"/>
</dbReference>
<feature type="domain" description="HTH gntR-type" evidence="6">
    <location>
        <begin position="59"/>
        <end position="127"/>
    </location>
</feature>
<dbReference type="EMBL" id="JAVIZQ010000001">
    <property type="protein sequence ID" value="MDR6143040.1"/>
    <property type="molecule type" value="Genomic_DNA"/>
</dbReference>
<evidence type="ECO:0000256" key="3">
    <source>
        <dbReference type="ARBA" id="ARBA00023015"/>
    </source>
</evidence>
<evidence type="ECO:0000259" key="6">
    <source>
        <dbReference type="PROSITE" id="PS50949"/>
    </source>
</evidence>
<dbReference type="PANTHER" id="PTHR46577:SF1">
    <property type="entry name" value="HTH-TYPE TRANSCRIPTIONAL REGULATORY PROTEIN GABR"/>
    <property type="match status" value="1"/>
</dbReference>
<dbReference type="Proteomes" id="UP001249291">
    <property type="component" value="Unassembled WGS sequence"/>
</dbReference>
<dbReference type="InterPro" id="IPR036388">
    <property type="entry name" value="WH-like_DNA-bd_sf"/>
</dbReference>
<keyword evidence="2" id="KW-0663">Pyridoxal phosphate</keyword>
<dbReference type="GO" id="GO:0003677">
    <property type="term" value="F:DNA binding"/>
    <property type="evidence" value="ECO:0007669"/>
    <property type="project" value="UniProtKB-KW"/>
</dbReference>
<keyword evidence="8" id="KW-1185">Reference proteome</keyword>
<dbReference type="Gene3D" id="3.90.1150.10">
    <property type="entry name" value="Aspartate Aminotransferase, domain 1"/>
    <property type="match status" value="1"/>
</dbReference>
<accession>A0ABU1HVB8</accession>
<evidence type="ECO:0000313" key="7">
    <source>
        <dbReference type="EMBL" id="MDR6143040.1"/>
    </source>
</evidence>
<dbReference type="SMART" id="SM00345">
    <property type="entry name" value="HTH_GNTR"/>
    <property type="match status" value="1"/>
</dbReference>
<proteinExistence type="inferred from homology"/>
<comment type="caution">
    <text evidence="7">The sequence shown here is derived from an EMBL/GenBank/DDBJ whole genome shotgun (WGS) entry which is preliminary data.</text>
</comment>
<evidence type="ECO:0000313" key="8">
    <source>
        <dbReference type="Proteomes" id="UP001249291"/>
    </source>
</evidence>
<dbReference type="Pfam" id="PF00155">
    <property type="entry name" value="Aminotran_1_2"/>
    <property type="match status" value="1"/>
</dbReference>
<dbReference type="SUPFAM" id="SSF46785">
    <property type="entry name" value="Winged helix' DNA-binding domain"/>
    <property type="match status" value="1"/>
</dbReference>
<keyword evidence="5" id="KW-0804">Transcription</keyword>
<dbReference type="CDD" id="cd00609">
    <property type="entry name" value="AAT_like"/>
    <property type="match status" value="1"/>
</dbReference>
<evidence type="ECO:0000256" key="5">
    <source>
        <dbReference type="ARBA" id="ARBA00023163"/>
    </source>
</evidence>
<dbReference type="InterPro" id="IPR036390">
    <property type="entry name" value="WH_DNA-bd_sf"/>
</dbReference>